<gene>
    <name evidence="1" type="ORF">PCOR1329_LOCUS82677</name>
</gene>
<evidence type="ECO:0008006" key="3">
    <source>
        <dbReference type="Google" id="ProtNLM"/>
    </source>
</evidence>
<dbReference type="EMBL" id="CAUYUJ010021915">
    <property type="protein sequence ID" value="CAK0907765.1"/>
    <property type="molecule type" value="Genomic_DNA"/>
</dbReference>
<sequence length="165" mass="17737">MEAGQRAKVLAGAFAASLCVGLFAPCMSLRLDLELLHIPPALKPLVNSLHLPEAAYADASLWMCIQALLLSACRGEVNSAVAFVMLAWVVLSSSSPSPPPWATWPCSRTWRPRRPAARRSGCPACWGGWRCWKSGVILSGGWGLIPLAAAELCHHLLQRCLPAQA</sequence>
<dbReference type="Proteomes" id="UP001189429">
    <property type="component" value="Unassembled WGS sequence"/>
</dbReference>
<keyword evidence="2" id="KW-1185">Reference proteome</keyword>
<reference evidence="1" key="1">
    <citation type="submission" date="2023-10" db="EMBL/GenBank/DDBJ databases">
        <authorList>
            <person name="Chen Y."/>
            <person name="Shah S."/>
            <person name="Dougan E. K."/>
            <person name="Thang M."/>
            <person name="Chan C."/>
        </authorList>
    </citation>
    <scope>NUCLEOTIDE SEQUENCE [LARGE SCALE GENOMIC DNA]</scope>
</reference>
<comment type="caution">
    <text evidence="1">The sequence shown here is derived from an EMBL/GenBank/DDBJ whole genome shotgun (WGS) entry which is preliminary data.</text>
</comment>
<accession>A0ABN9Y8B5</accession>
<protein>
    <recommendedName>
        <fullName evidence="3">Derlin</fullName>
    </recommendedName>
</protein>
<evidence type="ECO:0000313" key="1">
    <source>
        <dbReference type="EMBL" id="CAK0907765.1"/>
    </source>
</evidence>
<organism evidence="1 2">
    <name type="scientific">Prorocentrum cordatum</name>
    <dbReference type="NCBI Taxonomy" id="2364126"/>
    <lineage>
        <taxon>Eukaryota</taxon>
        <taxon>Sar</taxon>
        <taxon>Alveolata</taxon>
        <taxon>Dinophyceae</taxon>
        <taxon>Prorocentrales</taxon>
        <taxon>Prorocentraceae</taxon>
        <taxon>Prorocentrum</taxon>
    </lineage>
</organism>
<name>A0ABN9Y8B5_9DINO</name>
<evidence type="ECO:0000313" key="2">
    <source>
        <dbReference type="Proteomes" id="UP001189429"/>
    </source>
</evidence>
<proteinExistence type="predicted"/>